<dbReference type="EMBL" id="PGOL01002196">
    <property type="protein sequence ID" value="PKI49816.1"/>
    <property type="molecule type" value="Genomic_DNA"/>
</dbReference>
<protein>
    <submittedName>
        <fullName evidence="1">Uncharacterized protein</fullName>
    </submittedName>
</protein>
<evidence type="ECO:0000313" key="1">
    <source>
        <dbReference type="EMBL" id="PKI49816.1"/>
    </source>
</evidence>
<dbReference type="AlphaFoldDB" id="A0A2I0J2A3"/>
<name>A0A2I0J2A3_PUNGR</name>
<keyword evidence="2" id="KW-1185">Reference proteome</keyword>
<sequence>MHEFFLNHFQAERLVSRLLRVPHDPNRLKGLVDTGYRLSTDTVHTASSAPTINHGSNAPVRTRMWSLVRARMHAFGSRGLGVSTFLRMRDGHA</sequence>
<accession>A0A2I0J2A3</accession>
<gene>
    <name evidence="1" type="ORF">CRG98_029793</name>
</gene>
<evidence type="ECO:0000313" key="2">
    <source>
        <dbReference type="Proteomes" id="UP000233551"/>
    </source>
</evidence>
<organism evidence="1 2">
    <name type="scientific">Punica granatum</name>
    <name type="common">Pomegranate</name>
    <dbReference type="NCBI Taxonomy" id="22663"/>
    <lineage>
        <taxon>Eukaryota</taxon>
        <taxon>Viridiplantae</taxon>
        <taxon>Streptophyta</taxon>
        <taxon>Embryophyta</taxon>
        <taxon>Tracheophyta</taxon>
        <taxon>Spermatophyta</taxon>
        <taxon>Magnoliopsida</taxon>
        <taxon>eudicotyledons</taxon>
        <taxon>Gunneridae</taxon>
        <taxon>Pentapetalae</taxon>
        <taxon>rosids</taxon>
        <taxon>malvids</taxon>
        <taxon>Myrtales</taxon>
        <taxon>Lythraceae</taxon>
        <taxon>Punica</taxon>
    </lineage>
</organism>
<comment type="caution">
    <text evidence="1">The sequence shown here is derived from an EMBL/GenBank/DDBJ whole genome shotgun (WGS) entry which is preliminary data.</text>
</comment>
<reference evidence="1 2" key="1">
    <citation type="submission" date="2017-11" db="EMBL/GenBank/DDBJ databases">
        <title>De-novo sequencing of pomegranate (Punica granatum L.) genome.</title>
        <authorList>
            <person name="Akparov Z."/>
            <person name="Amiraslanov A."/>
            <person name="Hajiyeva S."/>
            <person name="Abbasov M."/>
            <person name="Kaur K."/>
            <person name="Hamwieh A."/>
            <person name="Solovyev V."/>
            <person name="Salamov A."/>
            <person name="Braich B."/>
            <person name="Kosarev P."/>
            <person name="Mahmoud A."/>
            <person name="Hajiyev E."/>
            <person name="Babayeva S."/>
            <person name="Izzatullayeva V."/>
            <person name="Mammadov A."/>
            <person name="Mammadov A."/>
            <person name="Sharifova S."/>
            <person name="Ojaghi J."/>
            <person name="Eynullazada K."/>
            <person name="Bayramov B."/>
            <person name="Abdulazimova A."/>
            <person name="Shahmuradov I."/>
        </authorList>
    </citation>
    <scope>NUCLEOTIDE SEQUENCE [LARGE SCALE GENOMIC DNA]</scope>
    <source>
        <strain evidence="2">cv. AG2017</strain>
        <tissue evidence="1">Leaf</tissue>
    </source>
</reference>
<dbReference type="Proteomes" id="UP000233551">
    <property type="component" value="Unassembled WGS sequence"/>
</dbReference>
<proteinExistence type="predicted"/>